<dbReference type="InterPro" id="IPR001611">
    <property type="entry name" value="Leu-rich_rpt"/>
</dbReference>
<dbReference type="FunFam" id="3.80.10.10:FF:000060">
    <property type="entry name" value="F-box/LRR-repeat protein 20 isoform 2"/>
    <property type="match status" value="1"/>
</dbReference>
<dbReference type="AlphaFoldDB" id="A0A914HZX8"/>
<dbReference type="SMART" id="SM00367">
    <property type="entry name" value="LRR_CC"/>
    <property type="match status" value="10"/>
</dbReference>
<dbReference type="Pfam" id="PF12937">
    <property type="entry name" value="F-box-like"/>
    <property type="match status" value="1"/>
</dbReference>
<dbReference type="Gene3D" id="1.20.1280.50">
    <property type="match status" value="1"/>
</dbReference>
<feature type="region of interest" description="Disordered" evidence="1">
    <location>
        <begin position="213"/>
        <end position="318"/>
    </location>
</feature>
<dbReference type="SUPFAM" id="SSF52047">
    <property type="entry name" value="RNI-like"/>
    <property type="match status" value="1"/>
</dbReference>
<dbReference type="GO" id="GO:0019005">
    <property type="term" value="C:SCF ubiquitin ligase complex"/>
    <property type="evidence" value="ECO:0007669"/>
    <property type="project" value="TreeGrafter"/>
</dbReference>
<feature type="domain" description="F-box" evidence="2">
    <location>
        <begin position="388"/>
        <end position="434"/>
    </location>
</feature>
<dbReference type="PANTHER" id="PTHR13318">
    <property type="entry name" value="PARTNER OF PAIRED, ISOFORM B-RELATED"/>
    <property type="match status" value="1"/>
</dbReference>
<dbReference type="WBParaSite" id="Gr19_v10_g6032.t1">
    <property type="protein sequence ID" value="Gr19_v10_g6032.t1"/>
    <property type="gene ID" value="Gr19_v10_g6032"/>
</dbReference>
<dbReference type="Pfam" id="PF25372">
    <property type="entry name" value="DUF7885"/>
    <property type="match status" value="1"/>
</dbReference>
<keyword evidence="3" id="KW-1185">Reference proteome</keyword>
<feature type="compositionally biased region" description="Low complexity" evidence="1">
    <location>
        <begin position="231"/>
        <end position="245"/>
    </location>
</feature>
<sequence length="891" mass="97246">MSIYIIPSGTSKLASSSLNQSSASTTELISDKTTSFGDEKSAKSSSFFYATSSTPSLSELNTSTTFLCRSGEKKRGARHFSADVLPLLKKQASGTHSALVTGSTSTAAAAAATAAGRACTVYYDALAEHLLEDNNSDAVQQQIDVDNAKCVLNPVFCTEEEEEEKRWTKTKLEHFDDQTEGDEDVNCCDNTGGGAGSLESLIKETKRSTANNELAAEKPHQHQPHSPSSPPALLLSSSKSSSNSSGNIRKRQPSSREQKQQQHQQQKQRGGPMRILGSSGSGSGDGGGGMVSKAKASGTGGTSVAPMSMSISDGPAAPSSTAAVEVATGGGKRVIQAKHNQMYLITTLLPGHGQSHQNGNAQNGVHHHHHSQTNGHRRNNSPHMPSAALINRILPTELMLRVFSYLDITSLGRCAQVCRSWNKLAMDGSNWMDVDLFSFQREVKTTVVESLAKRCGSFLKVLSLKGCENVQDNAMRSFAAKCPNIEQLTLTKCKLVTDSTCEYIGRYCHRIVMIDLENCTLITDIALKFIGEGCKRLEEINLSWCEQISDIGIAYVAKSCPNLHTLFCKGLDNLSSQCFGQLVMPELRALNLFSCPNVTDETVADVARNCHQLEFLSLSNCKEITDQAIVSISHGCPKLRDLELAGCANLTDSGFVQLAKNCHELERMDLEECLLITDSTLSNFNNGCPNLYSLSLSHCENLTDNGLADLCVAHRERLQVLELDNCPNITDLALESMKHLKVLERVDLYDCQMITKDAIKKFKQARPEVEVHAYFAPATPPPQPAPSACSSRLQPNTTALRWPWSGPKWAIAQHAQLRTKSSLLRQRPLSLWQSTSGQMPRTHLFDAFAATAHAYYRWKQAAQRGDSVRTLCKSRDGGKRRRRATNTRSTA</sequence>
<dbReference type="Gene3D" id="3.80.10.10">
    <property type="entry name" value="Ribonuclease Inhibitor"/>
    <property type="match status" value="2"/>
</dbReference>
<dbReference type="InterPro" id="IPR006553">
    <property type="entry name" value="Leu-rich_rpt_Cys-con_subtyp"/>
</dbReference>
<evidence type="ECO:0000256" key="1">
    <source>
        <dbReference type="SAM" id="MobiDB-lite"/>
    </source>
</evidence>
<protein>
    <submittedName>
        <fullName evidence="4">F-box domain-containing protein</fullName>
    </submittedName>
</protein>
<dbReference type="Proteomes" id="UP000887572">
    <property type="component" value="Unplaced"/>
</dbReference>
<evidence type="ECO:0000259" key="2">
    <source>
        <dbReference type="PROSITE" id="PS50181"/>
    </source>
</evidence>
<feature type="compositionally biased region" description="Basic residues" evidence="1">
    <location>
        <begin position="365"/>
        <end position="380"/>
    </location>
</feature>
<dbReference type="InterPro" id="IPR032675">
    <property type="entry name" value="LRR_dom_sf"/>
</dbReference>
<accession>A0A914HZX8</accession>
<dbReference type="SMART" id="SM00256">
    <property type="entry name" value="FBOX"/>
    <property type="match status" value="1"/>
</dbReference>
<feature type="region of interest" description="Disordered" evidence="1">
    <location>
        <begin position="355"/>
        <end position="383"/>
    </location>
</feature>
<dbReference type="InterPro" id="IPR001810">
    <property type="entry name" value="F-box_dom"/>
</dbReference>
<reference evidence="4" key="1">
    <citation type="submission" date="2022-11" db="UniProtKB">
        <authorList>
            <consortium name="WormBaseParasite"/>
        </authorList>
    </citation>
    <scope>IDENTIFICATION</scope>
</reference>
<organism evidence="3 4">
    <name type="scientific">Globodera rostochiensis</name>
    <name type="common">Golden nematode worm</name>
    <name type="synonym">Heterodera rostochiensis</name>
    <dbReference type="NCBI Taxonomy" id="31243"/>
    <lineage>
        <taxon>Eukaryota</taxon>
        <taxon>Metazoa</taxon>
        <taxon>Ecdysozoa</taxon>
        <taxon>Nematoda</taxon>
        <taxon>Chromadorea</taxon>
        <taxon>Rhabditida</taxon>
        <taxon>Tylenchina</taxon>
        <taxon>Tylenchomorpha</taxon>
        <taxon>Tylenchoidea</taxon>
        <taxon>Heteroderidae</taxon>
        <taxon>Heteroderinae</taxon>
        <taxon>Globodera</taxon>
    </lineage>
</organism>
<dbReference type="PROSITE" id="PS50181">
    <property type="entry name" value="FBOX"/>
    <property type="match status" value="1"/>
</dbReference>
<dbReference type="Pfam" id="PF13516">
    <property type="entry name" value="LRR_6"/>
    <property type="match status" value="1"/>
</dbReference>
<evidence type="ECO:0000313" key="3">
    <source>
        <dbReference type="Proteomes" id="UP000887572"/>
    </source>
</evidence>
<dbReference type="GO" id="GO:0031146">
    <property type="term" value="P:SCF-dependent proteasomal ubiquitin-dependent protein catabolic process"/>
    <property type="evidence" value="ECO:0007669"/>
    <property type="project" value="TreeGrafter"/>
</dbReference>
<proteinExistence type="predicted"/>
<evidence type="ECO:0000313" key="4">
    <source>
        <dbReference type="WBParaSite" id="Gr19_v10_g6032.t1"/>
    </source>
</evidence>
<feature type="compositionally biased region" description="Gly residues" evidence="1">
    <location>
        <begin position="279"/>
        <end position="290"/>
    </location>
</feature>
<dbReference type="PANTHER" id="PTHR13318:SF165">
    <property type="entry name" value="F-BOX_LRR-REPEAT PROTEIN FBXL-1"/>
    <property type="match status" value="1"/>
</dbReference>
<feature type="region of interest" description="Disordered" evidence="1">
    <location>
        <begin position="867"/>
        <end position="891"/>
    </location>
</feature>
<name>A0A914HZX8_GLORO</name>
<dbReference type="InterPro" id="IPR057207">
    <property type="entry name" value="FBXL15_LRR"/>
</dbReference>